<proteinExistence type="predicted"/>
<dbReference type="InterPro" id="IPR001584">
    <property type="entry name" value="Integrase_cat-core"/>
</dbReference>
<dbReference type="PANTHER" id="PTHR35004:SF7">
    <property type="entry name" value="INTEGRASE PROTEIN"/>
    <property type="match status" value="1"/>
</dbReference>
<accession>A0A2D0A823</accession>
<name>A0A2D0A823_9DEIO</name>
<evidence type="ECO:0000256" key="1">
    <source>
        <dbReference type="SAM" id="MobiDB-lite"/>
    </source>
</evidence>
<dbReference type="PROSITE" id="PS50994">
    <property type="entry name" value="INTEGRASE"/>
    <property type="match status" value="1"/>
</dbReference>
<evidence type="ECO:0000313" key="4">
    <source>
        <dbReference type="Proteomes" id="UP000197208"/>
    </source>
</evidence>
<feature type="region of interest" description="Disordered" evidence="1">
    <location>
        <begin position="82"/>
        <end position="120"/>
    </location>
</feature>
<feature type="compositionally biased region" description="Polar residues" evidence="1">
    <location>
        <begin position="90"/>
        <end position="112"/>
    </location>
</feature>
<dbReference type="Pfam" id="PF00665">
    <property type="entry name" value="rve"/>
    <property type="match status" value="1"/>
</dbReference>
<reference evidence="3 4" key="1">
    <citation type="submission" date="2017-05" db="EMBL/GenBank/DDBJ databases">
        <title>De novo genome assembly of Deniococcus indicus strain DR1.</title>
        <authorList>
            <person name="Chauhan D."/>
            <person name="Yennamalli R.M."/>
            <person name="Priyadarshini R."/>
        </authorList>
    </citation>
    <scope>NUCLEOTIDE SEQUENCE [LARGE SCALE GENOMIC DNA]</scope>
    <source>
        <strain evidence="3 4">DR1</strain>
    </source>
</reference>
<feature type="domain" description="Integrase catalytic" evidence="2">
    <location>
        <begin position="318"/>
        <end position="497"/>
    </location>
</feature>
<dbReference type="Proteomes" id="UP000197208">
    <property type="component" value="Unassembled WGS sequence"/>
</dbReference>
<dbReference type="EMBL" id="NHMK01000011">
    <property type="protein sequence ID" value="OWL96557.1"/>
    <property type="molecule type" value="Genomic_DNA"/>
</dbReference>
<dbReference type="InterPro" id="IPR036397">
    <property type="entry name" value="RNaseH_sf"/>
</dbReference>
<organism evidence="3 4">
    <name type="scientific">Deinococcus indicus</name>
    <dbReference type="NCBI Taxonomy" id="223556"/>
    <lineage>
        <taxon>Bacteria</taxon>
        <taxon>Thermotogati</taxon>
        <taxon>Deinococcota</taxon>
        <taxon>Deinococci</taxon>
        <taxon>Deinococcales</taxon>
        <taxon>Deinococcaceae</taxon>
        <taxon>Deinococcus</taxon>
    </lineage>
</organism>
<protein>
    <recommendedName>
        <fullName evidence="2">Integrase catalytic domain-containing protein</fullName>
    </recommendedName>
</protein>
<dbReference type="Gene3D" id="3.30.420.10">
    <property type="entry name" value="Ribonuclease H-like superfamily/Ribonuclease H"/>
    <property type="match status" value="1"/>
</dbReference>
<evidence type="ECO:0000313" key="3">
    <source>
        <dbReference type="EMBL" id="OWL96557.1"/>
    </source>
</evidence>
<dbReference type="InterPro" id="IPR012337">
    <property type="entry name" value="RNaseH-like_sf"/>
</dbReference>
<comment type="caution">
    <text evidence="3">The sequence shown here is derived from an EMBL/GenBank/DDBJ whole genome shotgun (WGS) entry which is preliminary data.</text>
</comment>
<dbReference type="SUPFAM" id="SSF53098">
    <property type="entry name" value="Ribonuclease H-like"/>
    <property type="match status" value="1"/>
</dbReference>
<dbReference type="AlphaFoldDB" id="A0A2D0A823"/>
<evidence type="ECO:0000259" key="2">
    <source>
        <dbReference type="PROSITE" id="PS50994"/>
    </source>
</evidence>
<keyword evidence="4" id="KW-1185">Reference proteome</keyword>
<dbReference type="GO" id="GO:0003676">
    <property type="term" value="F:nucleic acid binding"/>
    <property type="evidence" value="ECO:0007669"/>
    <property type="project" value="InterPro"/>
</dbReference>
<dbReference type="GO" id="GO:0015074">
    <property type="term" value="P:DNA integration"/>
    <property type="evidence" value="ECO:0007669"/>
    <property type="project" value="InterPro"/>
</dbReference>
<dbReference type="PANTHER" id="PTHR35004">
    <property type="entry name" value="TRANSPOSASE RV3428C-RELATED"/>
    <property type="match status" value="1"/>
</dbReference>
<gene>
    <name evidence="3" type="ORF">CBQ26_09270</name>
</gene>
<sequence>MPHMSQRGMLLNLTELMRVFGKSKPTIERQLANLRKAGTPAFREDVIQRHDTGATKTAFYDPATLGWELPQGTLHQFEGDGACSHAPSPRTITRSTPHQLALTSSEPVSADTSAPEPIEHAPSQIVMERESHMHGLHIQMDPALVLLEYPANQPSGHYRVSTVDVLDRHRELLPVLSTPAGSKTRSDAIDQLAQARGVSTRTIRREVERVERGGLDGLKRHRRADAGSFRIPLETLQLVVSALVSNPPTTSTAFIHRTLVRAVPDAMTLPRGNGREITVTAATVGRVKKMMLEHPTLRLLFANADDRKEFLRSYTGQVIANHANDMWQLDMTRCDVEVVNPETGRIYRPRVQAVIDVYSGCIMGIAFSESEDQTQADLVLMRSLLRKSGPLAAQYPLFGLPRRLYIDNGKTYSSEHFHRIAAGLGIDLVHSIPRVSHTRGAIERFFGTLHQLERAMVGYVGQNAADRSSEELRKLRTATERWINGGRDPGPQHRLQTIQEYQQSVLAWLIVEYHQKRVDGLTRLEHFQQSAPGSTLLEFDAGELLLLFARRTRRKVRPDGTVSVANTAWTIPGGRLAQYRDLYVLVLEDQFALGDDRRAIAWEDTRTGRLEMLGNAIPAPTIAASVAAGDERRAQKAVKQAALRDADALAAEYSDPALMVTAQLSRELPVQAVTPVLPAARAAINPEPVKPDLGDFGKAFLAPVDDLDALLQQIKEENE</sequence>